<sequence>MFMNANSIQYSSPQFRILSDKQMEELHFATLQILERTGVAFQCQEAIDILGNAGADVSNPNRVKIPSYLVEQALRTAPKMITLYTREGEPAIVLNGTTGSHFGAFPDNITHLDPYTGKRRECYVGDIANMARLIDALPNMEWAFTGSSHPTVPPSIADKVTVLQLVL</sequence>
<dbReference type="InterPro" id="IPR038601">
    <property type="entry name" value="MttB-like_sf"/>
</dbReference>
<dbReference type="Pfam" id="PF06253">
    <property type="entry name" value="MTTB"/>
    <property type="match status" value="1"/>
</dbReference>
<gene>
    <name evidence="4" type="ORF">S12H4_56918</name>
</gene>
<comment type="similarity">
    <text evidence="1">Belongs to the trimethylamine methyltransferase family.</text>
</comment>
<evidence type="ECO:0000313" key="4">
    <source>
        <dbReference type="EMBL" id="GAJ20058.1"/>
    </source>
</evidence>
<evidence type="ECO:0008006" key="5">
    <source>
        <dbReference type="Google" id="ProtNLM"/>
    </source>
</evidence>
<dbReference type="GO" id="GO:0032259">
    <property type="term" value="P:methylation"/>
    <property type="evidence" value="ECO:0007669"/>
    <property type="project" value="UniProtKB-KW"/>
</dbReference>
<proteinExistence type="inferred from homology"/>
<dbReference type="AlphaFoldDB" id="X1URD9"/>
<name>X1URD9_9ZZZZ</name>
<evidence type="ECO:0000256" key="3">
    <source>
        <dbReference type="ARBA" id="ARBA00022679"/>
    </source>
</evidence>
<evidence type="ECO:0000256" key="1">
    <source>
        <dbReference type="ARBA" id="ARBA00007137"/>
    </source>
</evidence>
<keyword evidence="2" id="KW-0489">Methyltransferase</keyword>
<reference evidence="4" key="1">
    <citation type="journal article" date="2014" name="Front. Microbiol.">
        <title>High frequency of phylogenetically diverse reductive dehalogenase-homologous genes in deep subseafloor sedimentary metagenomes.</title>
        <authorList>
            <person name="Kawai M."/>
            <person name="Futagami T."/>
            <person name="Toyoda A."/>
            <person name="Takaki Y."/>
            <person name="Nishi S."/>
            <person name="Hori S."/>
            <person name="Arai W."/>
            <person name="Tsubouchi T."/>
            <person name="Morono Y."/>
            <person name="Uchiyama I."/>
            <person name="Ito T."/>
            <person name="Fujiyama A."/>
            <person name="Inagaki F."/>
            <person name="Takami H."/>
        </authorList>
    </citation>
    <scope>NUCLEOTIDE SEQUENCE</scope>
    <source>
        <strain evidence="4">Expedition CK06-06</strain>
    </source>
</reference>
<organism evidence="4">
    <name type="scientific">marine sediment metagenome</name>
    <dbReference type="NCBI Taxonomy" id="412755"/>
    <lineage>
        <taxon>unclassified sequences</taxon>
        <taxon>metagenomes</taxon>
        <taxon>ecological metagenomes</taxon>
    </lineage>
</organism>
<comment type="caution">
    <text evidence="4">The sequence shown here is derived from an EMBL/GenBank/DDBJ whole genome shotgun (WGS) entry which is preliminary data.</text>
</comment>
<dbReference type="Gene3D" id="3.20.20.480">
    <property type="entry name" value="Trimethylamine methyltransferase-like"/>
    <property type="match status" value="1"/>
</dbReference>
<accession>X1URD9</accession>
<dbReference type="EMBL" id="BARW01036720">
    <property type="protein sequence ID" value="GAJ20058.1"/>
    <property type="molecule type" value="Genomic_DNA"/>
</dbReference>
<keyword evidence="3" id="KW-0808">Transferase</keyword>
<evidence type="ECO:0000256" key="2">
    <source>
        <dbReference type="ARBA" id="ARBA00022603"/>
    </source>
</evidence>
<dbReference type="GO" id="GO:0008168">
    <property type="term" value="F:methyltransferase activity"/>
    <property type="evidence" value="ECO:0007669"/>
    <property type="project" value="UniProtKB-KW"/>
</dbReference>
<feature type="non-terminal residue" evidence="4">
    <location>
        <position position="167"/>
    </location>
</feature>
<dbReference type="InterPro" id="IPR010426">
    <property type="entry name" value="MTTB_MeTrfase"/>
</dbReference>
<dbReference type="GO" id="GO:0015948">
    <property type="term" value="P:methanogenesis"/>
    <property type="evidence" value="ECO:0007669"/>
    <property type="project" value="InterPro"/>
</dbReference>
<protein>
    <recommendedName>
        <fullName evidence="5">Trimethylamine methyltransferase</fullName>
    </recommendedName>
</protein>